<gene>
    <name evidence="4" type="primary">LOC109476785</name>
</gene>
<dbReference type="GO" id="GO:0016042">
    <property type="term" value="P:lipid catabolic process"/>
    <property type="evidence" value="ECO:0007669"/>
    <property type="project" value="InterPro"/>
</dbReference>
<dbReference type="GO" id="GO:0005576">
    <property type="term" value="C:extracellular region"/>
    <property type="evidence" value="ECO:0007669"/>
    <property type="project" value="InterPro"/>
</dbReference>
<feature type="signal peptide" evidence="2">
    <location>
        <begin position="1"/>
        <end position="27"/>
    </location>
</feature>
<evidence type="ECO:0000256" key="2">
    <source>
        <dbReference type="SAM" id="SignalP"/>
    </source>
</evidence>
<dbReference type="Gene3D" id="2.10.80.10">
    <property type="entry name" value="Lipase, subunit A"/>
    <property type="match status" value="1"/>
</dbReference>
<dbReference type="PANTHER" id="PTHR10041">
    <property type="entry name" value="COLIPASE"/>
    <property type="match status" value="1"/>
</dbReference>
<accession>A0A6P4ZQZ1</accession>
<dbReference type="AlphaFoldDB" id="A0A6P4ZQZ1"/>
<dbReference type="PANTHER" id="PTHR10041:SF5">
    <property type="entry name" value="LEUCINE-RICH COLIPASE-LIKE PROTEIN 1"/>
    <property type="match status" value="1"/>
</dbReference>
<dbReference type="KEGG" id="bbel:109476785"/>
<evidence type="ECO:0000313" key="3">
    <source>
        <dbReference type="Proteomes" id="UP000515135"/>
    </source>
</evidence>
<dbReference type="OrthoDB" id="10020136at2759"/>
<dbReference type="GeneID" id="109476785"/>
<dbReference type="GO" id="GO:0008047">
    <property type="term" value="F:enzyme activator activity"/>
    <property type="evidence" value="ECO:0007669"/>
    <property type="project" value="InterPro"/>
</dbReference>
<keyword evidence="3" id="KW-1185">Reference proteome</keyword>
<feature type="compositionally biased region" description="Polar residues" evidence="1">
    <location>
        <begin position="169"/>
        <end position="179"/>
    </location>
</feature>
<dbReference type="InterPro" id="IPR001981">
    <property type="entry name" value="Colipase"/>
</dbReference>
<evidence type="ECO:0000256" key="1">
    <source>
        <dbReference type="SAM" id="MobiDB-lite"/>
    </source>
</evidence>
<feature type="region of interest" description="Disordered" evidence="1">
    <location>
        <begin position="121"/>
        <end position="145"/>
    </location>
</feature>
<protein>
    <submittedName>
        <fullName evidence="4">Uncharacterized protein LOC109476785</fullName>
    </submittedName>
</protein>
<keyword evidence="2" id="KW-0732">Signal</keyword>
<proteinExistence type="predicted"/>
<dbReference type="Proteomes" id="UP000515135">
    <property type="component" value="Unplaced"/>
</dbReference>
<organism evidence="3 4">
    <name type="scientific">Branchiostoma belcheri</name>
    <name type="common">Amphioxus</name>
    <dbReference type="NCBI Taxonomy" id="7741"/>
    <lineage>
        <taxon>Eukaryota</taxon>
        <taxon>Metazoa</taxon>
        <taxon>Chordata</taxon>
        <taxon>Cephalochordata</taxon>
        <taxon>Leptocardii</taxon>
        <taxon>Amphioxiformes</taxon>
        <taxon>Branchiostomatidae</taxon>
        <taxon>Branchiostoma</taxon>
    </lineage>
</organism>
<reference evidence="4" key="1">
    <citation type="submission" date="2025-08" db="UniProtKB">
        <authorList>
            <consortium name="RefSeq"/>
        </authorList>
    </citation>
    <scope>IDENTIFICATION</scope>
    <source>
        <tissue evidence="4">Gonad</tissue>
    </source>
</reference>
<dbReference type="GO" id="GO:0007586">
    <property type="term" value="P:digestion"/>
    <property type="evidence" value="ECO:0007669"/>
    <property type="project" value="InterPro"/>
</dbReference>
<name>A0A6P4ZQZ1_BRABE</name>
<feature type="region of interest" description="Disordered" evidence="1">
    <location>
        <begin position="160"/>
        <end position="179"/>
    </location>
</feature>
<evidence type="ECO:0000313" key="4">
    <source>
        <dbReference type="RefSeq" id="XP_019633362.1"/>
    </source>
</evidence>
<feature type="chain" id="PRO_5027535403" evidence="2">
    <location>
        <begin position="28"/>
        <end position="179"/>
    </location>
</feature>
<dbReference type="RefSeq" id="XP_019633362.1">
    <property type="nucleotide sequence ID" value="XM_019777803.1"/>
</dbReference>
<sequence>MVLSFRAFLVVGLVLLVMGTTLPGAQANSKLPRLARNRRAGVLCKSATDCGAGECCPQRLGRCLPLLTEGRFCRPITIQRGFDCPCAVGLHCDLLEETKNLPIVVQRGACAVGEAHKEGAKETSEKVNHVPRAGPVFRPGGGRRVPSKERVRHLIQKMAGATAVGRRMPTSTGRRTWRG</sequence>